<dbReference type="InterPro" id="IPR003661">
    <property type="entry name" value="HisK_dim/P_dom"/>
</dbReference>
<dbReference type="PANTHER" id="PTHR43047">
    <property type="entry name" value="TWO-COMPONENT HISTIDINE PROTEIN KINASE"/>
    <property type="match status" value="1"/>
</dbReference>
<dbReference type="Pfam" id="PF00512">
    <property type="entry name" value="HisKA"/>
    <property type="match status" value="1"/>
</dbReference>
<dbReference type="Gene3D" id="3.40.50.2300">
    <property type="match status" value="1"/>
</dbReference>
<evidence type="ECO:0000313" key="10">
    <source>
        <dbReference type="EMBL" id="MYM42017.1"/>
    </source>
</evidence>
<keyword evidence="7" id="KW-1133">Transmembrane helix</keyword>
<dbReference type="PROSITE" id="PS50110">
    <property type="entry name" value="RESPONSE_REGULATORY"/>
    <property type="match status" value="1"/>
</dbReference>
<feature type="domain" description="Histidine kinase" evidence="8">
    <location>
        <begin position="231"/>
        <end position="444"/>
    </location>
</feature>
<dbReference type="PRINTS" id="PR00344">
    <property type="entry name" value="BCTRLSENSOR"/>
</dbReference>
<protein>
    <recommendedName>
        <fullName evidence="2">histidine kinase</fullName>
        <ecNumber evidence="2">2.7.13.3</ecNumber>
    </recommendedName>
</protein>
<evidence type="ECO:0000256" key="5">
    <source>
        <dbReference type="ARBA" id="ARBA00022777"/>
    </source>
</evidence>
<name>A0ABW9VSR3_9BURK</name>
<evidence type="ECO:0000313" key="11">
    <source>
        <dbReference type="Proteomes" id="UP000478090"/>
    </source>
</evidence>
<reference evidence="10 11" key="1">
    <citation type="submission" date="2019-12" db="EMBL/GenBank/DDBJ databases">
        <title>Novel species isolated from a subtropical stream in China.</title>
        <authorList>
            <person name="Lu H."/>
        </authorList>
    </citation>
    <scope>NUCLEOTIDE SEQUENCE [LARGE SCALE GENOMIC DNA]</scope>
    <source>
        <strain evidence="10 11">CY13W</strain>
    </source>
</reference>
<comment type="caution">
    <text evidence="10">The sequence shown here is derived from an EMBL/GenBank/DDBJ whole genome shotgun (WGS) entry which is preliminary data.</text>
</comment>
<feature type="domain" description="Response regulatory" evidence="9">
    <location>
        <begin position="467"/>
        <end position="584"/>
    </location>
</feature>
<feature type="transmembrane region" description="Helical" evidence="7">
    <location>
        <begin position="28"/>
        <end position="47"/>
    </location>
</feature>
<feature type="modified residue" description="4-aspartylphosphate" evidence="6">
    <location>
        <position position="518"/>
    </location>
</feature>
<feature type="transmembrane region" description="Helical" evidence="7">
    <location>
        <begin position="94"/>
        <end position="113"/>
    </location>
</feature>
<evidence type="ECO:0000256" key="3">
    <source>
        <dbReference type="ARBA" id="ARBA00022553"/>
    </source>
</evidence>
<dbReference type="InterPro" id="IPR003594">
    <property type="entry name" value="HATPase_dom"/>
</dbReference>
<dbReference type="SUPFAM" id="SSF52172">
    <property type="entry name" value="CheY-like"/>
    <property type="match status" value="1"/>
</dbReference>
<evidence type="ECO:0000259" key="9">
    <source>
        <dbReference type="PROSITE" id="PS50110"/>
    </source>
</evidence>
<comment type="catalytic activity">
    <reaction evidence="1">
        <text>ATP + protein L-histidine = ADP + protein N-phospho-L-histidine.</text>
        <dbReference type="EC" id="2.7.13.3"/>
    </reaction>
</comment>
<gene>
    <name evidence="10" type="ORF">GTP27_22190</name>
</gene>
<evidence type="ECO:0000256" key="6">
    <source>
        <dbReference type="PROSITE-ProRule" id="PRU00169"/>
    </source>
</evidence>
<dbReference type="SUPFAM" id="SSF47384">
    <property type="entry name" value="Homodimeric domain of signal transducing histidine kinase"/>
    <property type="match status" value="1"/>
</dbReference>
<dbReference type="PANTHER" id="PTHR43047:SF9">
    <property type="entry name" value="HISTIDINE KINASE"/>
    <property type="match status" value="1"/>
</dbReference>
<dbReference type="InterPro" id="IPR001789">
    <property type="entry name" value="Sig_transdc_resp-reg_receiver"/>
</dbReference>
<feature type="transmembrane region" description="Helical" evidence="7">
    <location>
        <begin position="53"/>
        <end position="73"/>
    </location>
</feature>
<dbReference type="InterPro" id="IPR004358">
    <property type="entry name" value="Sig_transdc_His_kin-like_C"/>
</dbReference>
<dbReference type="Proteomes" id="UP000478090">
    <property type="component" value="Unassembled WGS sequence"/>
</dbReference>
<evidence type="ECO:0000259" key="8">
    <source>
        <dbReference type="PROSITE" id="PS50109"/>
    </source>
</evidence>
<dbReference type="CDD" id="cd00156">
    <property type="entry name" value="REC"/>
    <property type="match status" value="1"/>
</dbReference>
<keyword evidence="3 6" id="KW-0597">Phosphoprotein</keyword>
<proteinExistence type="predicted"/>
<dbReference type="RefSeq" id="WP_161041271.1">
    <property type="nucleotide sequence ID" value="NZ_WWCM01000028.1"/>
</dbReference>
<dbReference type="SMART" id="SM00388">
    <property type="entry name" value="HisKA"/>
    <property type="match status" value="1"/>
</dbReference>
<dbReference type="Pfam" id="PF02518">
    <property type="entry name" value="HATPase_c"/>
    <property type="match status" value="1"/>
</dbReference>
<keyword evidence="4" id="KW-0808">Transferase</keyword>
<evidence type="ECO:0000256" key="1">
    <source>
        <dbReference type="ARBA" id="ARBA00000085"/>
    </source>
</evidence>
<dbReference type="SUPFAM" id="SSF55874">
    <property type="entry name" value="ATPase domain of HSP90 chaperone/DNA topoisomerase II/histidine kinase"/>
    <property type="match status" value="1"/>
</dbReference>
<dbReference type="InterPro" id="IPR036890">
    <property type="entry name" value="HATPase_C_sf"/>
</dbReference>
<sequence>MNHIGNAMHDQLTDVKVRMDLVEAMESVSIGGIIGTTNVAVLSAWLTRFNADFNWIIGWLLVKVLVSIYMVWVEICDRRTPVNTENVKSRLLKLALFPAVNGVLWGWGIFLMWEGGNTEIQLILMLFTVAMAAAALLELKQHLPAFFSFFIPSLLSFVTASLWYKDSNTVFVFLSGATFVVWSVRHALIENKRIIRNLYKKYEVIELTIKLQEQIKITESANHAKSRFIAAASHDLRQPMHALSLYLGALSNFDLPASARPVLDKVRECAKTMDDMFAALLDISRLDASSFVANFTTFSITAVLDKIQTEFSQQAAAKNLELRIAPCSAVVSCDAELLENILRNLVSNALRYTNQGKILIGCRRRKMGLSIGVYDTGIGIADDMQSAIFEEFVQVHNREFDRSQGLGLGLSIAQRQAKLMLSSLRLTSQFGRGSVFELPLKLSTEAPVLATHATRVSSSHYNIAGMLIVVVDDESIILDAANLILTQWGCEVITAQSGSEALSKLSTSHRVPHALVCDHHLRADESGIQVIEAIRNEFSSDIPAVLVSGDTSPEQMQIIASAGFPVMHKPIQSQELYDLLQGLIFNSDLRVE</sequence>
<dbReference type="SMART" id="SM00448">
    <property type="entry name" value="REC"/>
    <property type="match status" value="1"/>
</dbReference>
<organism evidence="10 11">
    <name type="scientific">Duganella qianjiadongensis</name>
    <dbReference type="NCBI Taxonomy" id="2692176"/>
    <lineage>
        <taxon>Bacteria</taxon>
        <taxon>Pseudomonadati</taxon>
        <taxon>Pseudomonadota</taxon>
        <taxon>Betaproteobacteria</taxon>
        <taxon>Burkholderiales</taxon>
        <taxon>Oxalobacteraceae</taxon>
        <taxon>Telluria group</taxon>
        <taxon>Duganella</taxon>
    </lineage>
</organism>
<dbReference type="Gene3D" id="3.30.565.10">
    <property type="entry name" value="Histidine kinase-like ATPase, C-terminal domain"/>
    <property type="match status" value="1"/>
</dbReference>
<dbReference type="Gene3D" id="1.10.287.130">
    <property type="match status" value="1"/>
</dbReference>
<dbReference type="InterPro" id="IPR005467">
    <property type="entry name" value="His_kinase_dom"/>
</dbReference>
<evidence type="ECO:0000256" key="4">
    <source>
        <dbReference type="ARBA" id="ARBA00022679"/>
    </source>
</evidence>
<feature type="transmembrane region" description="Helical" evidence="7">
    <location>
        <begin position="144"/>
        <end position="164"/>
    </location>
</feature>
<keyword evidence="7" id="KW-0472">Membrane</keyword>
<dbReference type="InterPro" id="IPR036097">
    <property type="entry name" value="HisK_dim/P_sf"/>
</dbReference>
<dbReference type="CDD" id="cd00082">
    <property type="entry name" value="HisKA"/>
    <property type="match status" value="1"/>
</dbReference>
<keyword evidence="5" id="KW-0418">Kinase</keyword>
<keyword evidence="7" id="KW-0812">Transmembrane</keyword>
<feature type="transmembrane region" description="Helical" evidence="7">
    <location>
        <begin position="119"/>
        <end position="137"/>
    </location>
</feature>
<accession>A0ABW9VSR3</accession>
<dbReference type="PROSITE" id="PS50109">
    <property type="entry name" value="HIS_KIN"/>
    <property type="match status" value="1"/>
</dbReference>
<feature type="transmembrane region" description="Helical" evidence="7">
    <location>
        <begin position="170"/>
        <end position="188"/>
    </location>
</feature>
<evidence type="ECO:0000256" key="2">
    <source>
        <dbReference type="ARBA" id="ARBA00012438"/>
    </source>
</evidence>
<dbReference type="EC" id="2.7.13.3" evidence="2"/>
<dbReference type="InterPro" id="IPR011006">
    <property type="entry name" value="CheY-like_superfamily"/>
</dbReference>
<dbReference type="SMART" id="SM00387">
    <property type="entry name" value="HATPase_c"/>
    <property type="match status" value="1"/>
</dbReference>
<dbReference type="Pfam" id="PF00072">
    <property type="entry name" value="Response_reg"/>
    <property type="match status" value="1"/>
</dbReference>
<dbReference type="EMBL" id="WWCM01000028">
    <property type="protein sequence ID" value="MYM42017.1"/>
    <property type="molecule type" value="Genomic_DNA"/>
</dbReference>
<evidence type="ECO:0000256" key="7">
    <source>
        <dbReference type="SAM" id="Phobius"/>
    </source>
</evidence>
<keyword evidence="11" id="KW-1185">Reference proteome</keyword>